<proteinExistence type="predicted"/>
<gene>
    <name evidence="1" type="ORF">LPJ66_010304</name>
</gene>
<name>A0ACC1I121_9FUNG</name>
<evidence type="ECO:0000313" key="1">
    <source>
        <dbReference type="EMBL" id="KAJ1885071.1"/>
    </source>
</evidence>
<dbReference type="EMBL" id="JANBPG010002648">
    <property type="protein sequence ID" value="KAJ1885071.1"/>
    <property type="molecule type" value="Genomic_DNA"/>
</dbReference>
<accession>A0ACC1I121</accession>
<dbReference type="Proteomes" id="UP001150581">
    <property type="component" value="Unassembled WGS sequence"/>
</dbReference>
<evidence type="ECO:0000313" key="2">
    <source>
        <dbReference type="Proteomes" id="UP001150581"/>
    </source>
</evidence>
<organism evidence="1 2">
    <name type="scientific">Kickxella alabastrina</name>
    <dbReference type="NCBI Taxonomy" id="61397"/>
    <lineage>
        <taxon>Eukaryota</taxon>
        <taxon>Fungi</taxon>
        <taxon>Fungi incertae sedis</taxon>
        <taxon>Zoopagomycota</taxon>
        <taxon>Kickxellomycotina</taxon>
        <taxon>Kickxellomycetes</taxon>
        <taxon>Kickxellales</taxon>
        <taxon>Kickxellaceae</taxon>
        <taxon>Kickxella</taxon>
    </lineage>
</organism>
<protein>
    <submittedName>
        <fullName evidence="1">Uncharacterized protein</fullName>
    </submittedName>
</protein>
<comment type="caution">
    <text evidence="1">The sequence shown here is derived from an EMBL/GenBank/DDBJ whole genome shotgun (WGS) entry which is preliminary data.</text>
</comment>
<keyword evidence="2" id="KW-1185">Reference proteome</keyword>
<sequence>LPKELDLIISHRFKATQHCEYLVQWSSDQAKTWEPSSNLQDCAQCLATYWRSFVIKSPNHPFLLPLTASASAAVAAAAAATPLATATRSPARKPKAVVAKPSRAKKDVPETGTGALQEEDRIAVAKRVQMNKQLGGARGRAGMAVAVAGVKPPPPNAKRSNVGAKRSHREIADVVESGAAGDVSAESVQKPGVSTRKENALEDSKPPLPTRPRIVQRARKSTGGGARHSLGGPPAAAPTTKQ</sequence>
<feature type="non-terminal residue" evidence="1">
    <location>
        <position position="1"/>
    </location>
</feature>
<reference evidence="1" key="1">
    <citation type="submission" date="2022-07" db="EMBL/GenBank/DDBJ databases">
        <title>Phylogenomic reconstructions and comparative analyses of Kickxellomycotina fungi.</title>
        <authorList>
            <person name="Reynolds N.K."/>
            <person name="Stajich J.E."/>
            <person name="Barry K."/>
            <person name="Grigoriev I.V."/>
            <person name="Crous P."/>
            <person name="Smith M.E."/>
        </authorList>
    </citation>
    <scope>NUCLEOTIDE SEQUENCE</scope>
    <source>
        <strain evidence="1">Benny 63K</strain>
    </source>
</reference>